<dbReference type="EMBL" id="LNCD01000129">
    <property type="protein sequence ID" value="KWV43331.1"/>
    <property type="molecule type" value="Genomic_DNA"/>
</dbReference>
<dbReference type="PROSITE" id="PS51819">
    <property type="entry name" value="VOC"/>
    <property type="match status" value="1"/>
</dbReference>
<evidence type="ECO:0000259" key="2">
    <source>
        <dbReference type="PROSITE" id="PS51819"/>
    </source>
</evidence>
<proteinExistence type="predicted"/>
<keyword evidence="1" id="KW-0479">Metal-binding</keyword>
<dbReference type="PROSITE" id="PS00934">
    <property type="entry name" value="GLYOXALASE_I_1"/>
    <property type="match status" value="1"/>
</dbReference>
<feature type="domain" description="VOC" evidence="2">
    <location>
        <begin position="7"/>
        <end position="138"/>
    </location>
</feature>
<gene>
    <name evidence="3" type="ORF">AS026_20145</name>
</gene>
<sequence>MSVSGRRIDHIVLAVHDLEAAARFYERLGFRLGARNRHPWGTDNRLVQFGSSFIELIAIGDDPGMIPPHAPGRFSFGGFLRDYLQAREGFAMFVLDSADAKADAAAFLKKGIGDFEPVFFERKGRRPDGGETHVAFTLAFAMDPNIPNASFFVCQQHFPENFWNAEFQNHPNGATNVVAVTLTTEDPDKHAGFLADFTGVSATQDRNRTGYALLGGRLNVEKSDEDGGFTGYTIAIPDLTRQRQLLSTAGVPFTAEGNRITIKPEDAFGVAIGFVSGG</sequence>
<dbReference type="InterPro" id="IPR029068">
    <property type="entry name" value="Glyas_Bleomycin-R_OHBP_Dase"/>
</dbReference>
<dbReference type="AlphaFoldDB" id="A0A109J6N1"/>
<keyword evidence="4" id="KW-1185">Reference proteome</keyword>
<dbReference type="GO" id="GO:0004462">
    <property type="term" value="F:lactoylglutathione lyase activity"/>
    <property type="evidence" value="ECO:0007669"/>
    <property type="project" value="InterPro"/>
</dbReference>
<dbReference type="RefSeq" id="WP_028746929.1">
    <property type="nucleotide sequence ID" value="NZ_LNCD01000129.1"/>
</dbReference>
<dbReference type="Pfam" id="PF13468">
    <property type="entry name" value="Glyoxalase_3"/>
    <property type="match status" value="1"/>
</dbReference>
<evidence type="ECO:0000256" key="1">
    <source>
        <dbReference type="ARBA" id="ARBA00022723"/>
    </source>
</evidence>
<name>A0A109J6N1_9HYPH</name>
<dbReference type="InterPro" id="IPR018146">
    <property type="entry name" value="Glyoxalase_1_CS"/>
</dbReference>
<dbReference type="PANTHER" id="PTHR40265">
    <property type="entry name" value="BLL2707 PROTEIN"/>
    <property type="match status" value="1"/>
</dbReference>
<dbReference type="GO" id="GO:0046872">
    <property type="term" value="F:metal ion binding"/>
    <property type="evidence" value="ECO:0007669"/>
    <property type="project" value="UniProtKB-KW"/>
</dbReference>
<reference evidence="3 4" key="1">
    <citation type="submission" date="2015-11" db="EMBL/GenBank/DDBJ databases">
        <title>Draft Genome Sequence of the Strain BR 10423 (Rhizobium sp.) isolated from nodules of Mimosa pudica.</title>
        <authorList>
            <person name="Barauna A.C."/>
            <person name="Zilli J.E."/>
            <person name="Simoes-Araujo J.L."/>
            <person name="Reis V.M."/>
            <person name="James E.K."/>
            <person name="Reis F.B.Jr."/>
            <person name="Rouws L.F."/>
            <person name="Passos S.R."/>
            <person name="Gois S.R."/>
        </authorList>
    </citation>
    <scope>NUCLEOTIDE SEQUENCE [LARGE SCALE GENOMIC DNA]</scope>
    <source>
        <strain evidence="3 4">BR10423</strain>
    </source>
</reference>
<evidence type="ECO:0000313" key="4">
    <source>
        <dbReference type="Proteomes" id="UP000068164"/>
    </source>
</evidence>
<dbReference type="SUPFAM" id="SSF54593">
    <property type="entry name" value="Glyoxalase/Bleomycin resistance protein/Dihydroxybiphenyl dioxygenase"/>
    <property type="match status" value="1"/>
</dbReference>
<comment type="caution">
    <text evidence="3">The sequence shown here is derived from an EMBL/GenBank/DDBJ whole genome shotgun (WGS) entry which is preliminary data.</text>
</comment>
<dbReference type="PANTHER" id="PTHR40265:SF1">
    <property type="entry name" value="GLYOXALASE-LIKE DOMAIN-CONTAINING PROTEIN"/>
    <property type="match status" value="1"/>
</dbReference>
<accession>A0A109J6N1</accession>
<evidence type="ECO:0000313" key="3">
    <source>
        <dbReference type="EMBL" id="KWV43331.1"/>
    </source>
</evidence>
<protein>
    <submittedName>
        <fullName evidence="3">Glyoxalase</fullName>
    </submittedName>
</protein>
<dbReference type="Proteomes" id="UP000068164">
    <property type="component" value="Unassembled WGS sequence"/>
</dbReference>
<dbReference type="Gene3D" id="3.10.180.10">
    <property type="entry name" value="2,3-Dihydroxybiphenyl 1,2-Dioxygenase, domain 1"/>
    <property type="match status" value="1"/>
</dbReference>
<dbReference type="InterPro" id="IPR025870">
    <property type="entry name" value="Glyoxalase-like_dom"/>
</dbReference>
<organism evidence="3 4">
    <name type="scientific">Rhizobium altiplani</name>
    <dbReference type="NCBI Taxonomy" id="1864509"/>
    <lineage>
        <taxon>Bacteria</taxon>
        <taxon>Pseudomonadati</taxon>
        <taxon>Pseudomonadota</taxon>
        <taxon>Alphaproteobacteria</taxon>
        <taxon>Hyphomicrobiales</taxon>
        <taxon>Rhizobiaceae</taxon>
        <taxon>Rhizobium/Agrobacterium group</taxon>
        <taxon>Rhizobium</taxon>
    </lineage>
</organism>
<dbReference type="InterPro" id="IPR037523">
    <property type="entry name" value="VOC_core"/>
</dbReference>
<dbReference type="OrthoDB" id="9812467at2"/>